<dbReference type="InterPro" id="IPR036895">
    <property type="entry name" value="Uracil-DNA_glycosylase-like_sf"/>
</dbReference>
<dbReference type="Proteomes" id="UP000191931">
    <property type="component" value="Unassembled WGS sequence"/>
</dbReference>
<dbReference type="STRING" id="1246637.MTBBW1_220035"/>
<proteinExistence type="predicted"/>
<name>A0A1W1HD39_9BACT</name>
<organism evidence="1 2">
    <name type="scientific">Desulfamplus magnetovallimortis</name>
    <dbReference type="NCBI Taxonomy" id="1246637"/>
    <lineage>
        <taxon>Bacteria</taxon>
        <taxon>Pseudomonadati</taxon>
        <taxon>Thermodesulfobacteriota</taxon>
        <taxon>Desulfobacteria</taxon>
        <taxon>Desulfobacterales</taxon>
        <taxon>Desulfobacteraceae</taxon>
        <taxon>Desulfamplus</taxon>
    </lineage>
</organism>
<evidence type="ECO:0008006" key="3">
    <source>
        <dbReference type="Google" id="ProtNLM"/>
    </source>
</evidence>
<evidence type="ECO:0000313" key="2">
    <source>
        <dbReference type="Proteomes" id="UP000191931"/>
    </source>
</evidence>
<gene>
    <name evidence="1" type="ORF">MTBBW1_220035</name>
</gene>
<sequence>MPTWHPSVLLEKPARKKDVWEDMQKIMSGLGL</sequence>
<evidence type="ECO:0000313" key="1">
    <source>
        <dbReference type="EMBL" id="SLM30343.1"/>
    </source>
</evidence>
<accession>A0A1W1HD39</accession>
<reference evidence="1 2" key="1">
    <citation type="submission" date="2017-03" db="EMBL/GenBank/DDBJ databases">
        <authorList>
            <person name="Afonso C.L."/>
            <person name="Miller P.J."/>
            <person name="Scott M.A."/>
            <person name="Spackman E."/>
            <person name="Goraichik I."/>
            <person name="Dimitrov K.M."/>
            <person name="Suarez D.L."/>
            <person name="Swayne D.E."/>
        </authorList>
    </citation>
    <scope>NUCLEOTIDE SEQUENCE [LARGE SCALE GENOMIC DNA]</scope>
    <source>
        <strain evidence="1">PRJEB14757</strain>
    </source>
</reference>
<dbReference type="AlphaFoldDB" id="A0A1W1HD39"/>
<dbReference type="Gene3D" id="3.40.470.10">
    <property type="entry name" value="Uracil-DNA glycosylase-like domain"/>
    <property type="match status" value="1"/>
</dbReference>
<protein>
    <recommendedName>
        <fullName evidence="3">Uracil-DNA glycosylase-like domain-containing protein</fullName>
    </recommendedName>
</protein>
<keyword evidence="2" id="KW-1185">Reference proteome</keyword>
<dbReference type="EMBL" id="FWEV01000135">
    <property type="protein sequence ID" value="SLM30343.1"/>
    <property type="molecule type" value="Genomic_DNA"/>
</dbReference>